<dbReference type="NCBIfam" id="TIGR00755">
    <property type="entry name" value="ksgA"/>
    <property type="match status" value="1"/>
</dbReference>
<keyword evidence="4 7" id="KW-0808">Transferase</keyword>
<dbReference type="Gene3D" id="1.10.8.100">
    <property type="entry name" value="Ribosomal RNA adenine dimethylase-like, domain 2"/>
    <property type="match status" value="1"/>
</dbReference>
<evidence type="ECO:0000256" key="7">
    <source>
        <dbReference type="PROSITE-ProRule" id="PRU01026"/>
    </source>
</evidence>
<evidence type="ECO:0000256" key="4">
    <source>
        <dbReference type="ARBA" id="ARBA00022679"/>
    </source>
</evidence>
<dbReference type="Proteomes" id="UP000229526">
    <property type="component" value="Unassembled WGS sequence"/>
</dbReference>
<comment type="similarity">
    <text evidence="7">Belongs to the class I-like SAM-binding methyltransferase superfamily. rRNA adenine N(6)-methyltransferase family.</text>
</comment>
<evidence type="ECO:0000259" key="8">
    <source>
        <dbReference type="SMART" id="SM00650"/>
    </source>
</evidence>
<dbReference type="PANTHER" id="PTHR11727:SF7">
    <property type="entry name" value="DIMETHYLADENOSINE TRANSFERASE-RELATED"/>
    <property type="match status" value="1"/>
</dbReference>
<organism evidence="9 10">
    <name type="scientific">Candidatus Harrisonbacteria bacterium CG10_big_fil_rev_8_21_14_0_10_49_15</name>
    <dbReference type="NCBI Taxonomy" id="1974587"/>
    <lineage>
        <taxon>Bacteria</taxon>
        <taxon>Candidatus Harrisoniibacteriota</taxon>
    </lineage>
</organism>
<proteinExistence type="inferred from homology"/>
<evidence type="ECO:0000256" key="5">
    <source>
        <dbReference type="ARBA" id="ARBA00022691"/>
    </source>
</evidence>
<dbReference type="Gene3D" id="3.40.50.150">
    <property type="entry name" value="Vaccinia Virus protein VP39"/>
    <property type="match status" value="1"/>
</dbReference>
<dbReference type="GO" id="GO:0003723">
    <property type="term" value="F:RNA binding"/>
    <property type="evidence" value="ECO:0007669"/>
    <property type="project" value="UniProtKB-UniRule"/>
</dbReference>
<sequence length="274" mass="30799">MSRYLGQHWLKNPEVIKKIVAGLKLKKGETVIEIGPGRGALTWPLFEQCKKLSCSYIGIEKDVTLAHELATRMKNYEVRSKGKYEIIAGDALRILPALILNSNFLPLDRYAIVGNLPYYITGKILRTISELEHKPEQSVLMVQKEVGERLAAQPPKMNLLAAATQIWAEARVLFEVPAKDFSPPPKVNSAVVELRIKPGELKKEGLESYYAFIHAAFKQPRKMLLNNLATGLAMPKNQILEVFTNQGIDEKTRAQDLSVERLRQLAIAMSQPLE</sequence>
<accession>A0A2H0UKE1</accession>
<dbReference type="InterPro" id="IPR029063">
    <property type="entry name" value="SAM-dependent_MTases_sf"/>
</dbReference>
<dbReference type="SMART" id="SM00650">
    <property type="entry name" value="rADc"/>
    <property type="match status" value="1"/>
</dbReference>
<dbReference type="GO" id="GO:0000179">
    <property type="term" value="F:rRNA (adenine-N6,N6-)-dimethyltransferase activity"/>
    <property type="evidence" value="ECO:0007669"/>
    <property type="project" value="UniProtKB-UniRule"/>
</dbReference>
<keyword evidence="1" id="KW-0963">Cytoplasm</keyword>
<feature type="binding site" evidence="7">
    <location>
        <position position="115"/>
    </location>
    <ligand>
        <name>S-adenosyl-L-methionine</name>
        <dbReference type="ChEBI" id="CHEBI:59789"/>
    </ligand>
</feature>
<dbReference type="AlphaFoldDB" id="A0A2H0UKE1"/>
<dbReference type="GO" id="GO:0005829">
    <property type="term" value="C:cytosol"/>
    <property type="evidence" value="ECO:0007669"/>
    <property type="project" value="TreeGrafter"/>
</dbReference>
<dbReference type="InterPro" id="IPR011530">
    <property type="entry name" value="rRNA_adenine_dimethylase"/>
</dbReference>
<keyword evidence="5 7" id="KW-0949">S-adenosyl-L-methionine</keyword>
<reference evidence="10" key="1">
    <citation type="submission" date="2017-09" db="EMBL/GenBank/DDBJ databases">
        <title>Depth-based differentiation of microbial function through sediment-hosted aquifers and enrichment of novel symbionts in the deep terrestrial subsurface.</title>
        <authorList>
            <person name="Probst A.J."/>
            <person name="Ladd B."/>
            <person name="Jarett J.K."/>
            <person name="Geller-Mcgrath D.E."/>
            <person name="Sieber C.M.K."/>
            <person name="Emerson J.B."/>
            <person name="Anantharaman K."/>
            <person name="Thomas B.C."/>
            <person name="Malmstrom R."/>
            <person name="Stieglmeier M."/>
            <person name="Klingl A."/>
            <person name="Woyke T."/>
            <person name="Ryan C.M."/>
            <person name="Banfield J.F."/>
        </authorList>
    </citation>
    <scope>NUCLEOTIDE SEQUENCE [LARGE SCALE GENOMIC DNA]</scope>
</reference>
<evidence type="ECO:0000256" key="6">
    <source>
        <dbReference type="ARBA" id="ARBA00022884"/>
    </source>
</evidence>
<feature type="binding site" evidence="7">
    <location>
        <position position="10"/>
    </location>
    <ligand>
        <name>S-adenosyl-L-methionine</name>
        <dbReference type="ChEBI" id="CHEBI:59789"/>
    </ligand>
</feature>
<dbReference type="EMBL" id="PFBD01000023">
    <property type="protein sequence ID" value="PIR86872.1"/>
    <property type="molecule type" value="Genomic_DNA"/>
</dbReference>
<dbReference type="PROSITE" id="PS51689">
    <property type="entry name" value="SAM_RNA_A_N6_MT"/>
    <property type="match status" value="1"/>
</dbReference>
<evidence type="ECO:0000313" key="10">
    <source>
        <dbReference type="Proteomes" id="UP000229526"/>
    </source>
</evidence>
<keyword evidence="2" id="KW-0698">rRNA processing</keyword>
<feature type="binding site" evidence="7">
    <location>
        <position position="90"/>
    </location>
    <ligand>
        <name>S-adenosyl-L-methionine</name>
        <dbReference type="ChEBI" id="CHEBI:59789"/>
    </ligand>
</feature>
<protein>
    <submittedName>
        <fullName evidence="9">Ribosomal RNA small subunit methyltransferase A</fullName>
    </submittedName>
</protein>
<keyword evidence="6 7" id="KW-0694">RNA-binding</keyword>
<comment type="caution">
    <text evidence="9">The sequence shown here is derived from an EMBL/GenBank/DDBJ whole genome shotgun (WGS) entry which is preliminary data.</text>
</comment>
<feature type="domain" description="Ribosomal RNA adenine methylase transferase N-terminal" evidence="8">
    <location>
        <begin position="15"/>
        <end position="198"/>
    </location>
</feature>
<dbReference type="SUPFAM" id="SSF53335">
    <property type="entry name" value="S-adenosyl-L-methionine-dependent methyltransferases"/>
    <property type="match status" value="1"/>
</dbReference>
<evidence type="ECO:0000256" key="1">
    <source>
        <dbReference type="ARBA" id="ARBA00022490"/>
    </source>
</evidence>
<evidence type="ECO:0000256" key="3">
    <source>
        <dbReference type="ARBA" id="ARBA00022603"/>
    </source>
</evidence>
<dbReference type="InterPro" id="IPR023165">
    <property type="entry name" value="rRNA_Ade_diMease-like_C"/>
</dbReference>
<dbReference type="PANTHER" id="PTHR11727">
    <property type="entry name" value="DIMETHYLADENOSINE TRANSFERASE"/>
    <property type="match status" value="1"/>
</dbReference>
<evidence type="ECO:0000256" key="2">
    <source>
        <dbReference type="ARBA" id="ARBA00022552"/>
    </source>
</evidence>
<feature type="binding site" evidence="7">
    <location>
        <position position="35"/>
    </location>
    <ligand>
        <name>S-adenosyl-L-methionine</name>
        <dbReference type="ChEBI" id="CHEBI:59789"/>
    </ligand>
</feature>
<feature type="binding site" evidence="7">
    <location>
        <position position="8"/>
    </location>
    <ligand>
        <name>S-adenosyl-L-methionine</name>
        <dbReference type="ChEBI" id="CHEBI:59789"/>
    </ligand>
</feature>
<dbReference type="InterPro" id="IPR020598">
    <property type="entry name" value="rRNA_Ade_methylase_Trfase_N"/>
</dbReference>
<keyword evidence="3 7" id="KW-0489">Methyltransferase</keyword>
<name>A0A2H0UKE1_9BACT</name>
<gene>
    <name evidence="9" type="primary">rsmA</name>
    <name evidence="9" type="ORF">COU11_03395</name>
</gene>
<dbReference type="InterPro" id="IPR001737">
    <property type="entry name" value="KsgA/Erm"/>
</dbReference>
<evidence type="ECO:0000313" key="9">
    <source>
        <dbReference type="EMBL" id="PIR86872.1"/>
    </source>
</evidence>
<dbReference type="Pfam" id="PF00398">
    <property type="entry name" value="RrnaAD"/>
    <property type="match status" value="1"/>
</dbReference>
<feature type="binding site" evidence="7">
    <location>
        <position position="60"/>
    </location>
    <ligand>
        <name>S-adenosyl-L-methionine</name>
        <dbReference type="ChEBI" id="CHEBI:59789"/>
    </ligand>
</feature>